<feature type="region of interest" description="Disordered" evidence="1">
    <location>
        <begin position="1"/>
        <end position="20"/>
    </location>
</feature>
<gene>
    <name evidence="2" type="ORF">F383_24913</name>
</gene>
<keyword evidence="3" id="KW-1185">Reference proteome</keyword>
<reference evidence="3" key="1">
    <citation type="submission" date="2014-09" db="EMBL/GenBank/DDBJ databases">
        <authorList>
            <person name="Mudge J."/>
            <person name="Ramaraj T."/>
            <person name="Lindquist I.E."/>
            <person name="Bharti A.K."/>
            <person name="Sundararajan A."/>
            <person name="Cameron C.T."/>
            <person name="Woodward J.E."/>
            <person name="May G.D."/>
            <person name="Brubaker C."/>
            <person name="Broadhvest J."/>
            <person name="Wilkins T.A."/>
        </authorList>
    </citation>
    <scope>NUCLEOTIDE SEQUENCE</scope>
    <source>
        <strain evidence="3">cv. AKA8401</strain>
    </source>
</reference>
<accession>A0A0B0MQ55</accession>
<feature type="compositionally biased region" description="Basic residues" evidence="1">
    <location>
        <begin position="7"/>
        <end position="20"/>
    </location>
</feature>
<evidence type="ECO:0000313" key="3">
    <source>
        <dbReference type="Proteomes" id="UP000032142"/>
    </source>
</evidence>
<comment type="caution">
    <text evidence="2">The sequence shown here is derived from an EMBL/GenBank/DDBJ whole genome shotgun (WGS) entry which is preliminary data.</text>
</comment>
<dbReference type="EMBL" id="JRRC01303650">
    <property type="protein sequence ID" value="KHG02865.1"/>
    <property type="molecule type" value="Genomic_DNA"/>
</dbReference>
<proteinExistence type="predicted"/>
<dbReference type="Proteomes" id="UP000032142">
    <property type="component" value="Unassembled WGS sequence"/>
</dbReference>
<protein>
    <submittedName>
        <fullName evidence="2">Uncharacterized protein</fullName>
    </submittedName>
</protein>
<organism evidence="2 3">
    <name type="scientific">Gossypium arboreum</name>
    <name type="common">Tree cotton</name>
    <name type="synonym">Gossypium nanking</name>
    <dbReference type="NCBI Taxonomy" id="29729"/>
    <lineage>
        <taxon>Eukaryota</taxon>
        <taxon>Viridiplantae</taxon>
        <taxon>Streptophyta</taxon>
        <taxon>Embryophyta</taxon>
        <taxon>Tracheophyta</taxon>
        <taxon>Spermatophyta</taxon>
        <taxon>Magnoliopsida</taxon>
        <taxon>eudicotyledons</taxon>
        <taxon>Gunneridae</taxon>
        <taxon>Pentapetalae</taxon>
        <taxon>rosids</taxon>
        <taxon>malvids</taxon>
        <taxon>Malvales</taxon>
        <taxon>Malvaceae</taxon>
        <taxon>Malvoideae</taxon>
        <taxon>Gossypium</taxon>
    </lineage>
</organism>
<evidence type="ECO:0000256" key="1">
    <source>
        <dbReference type="SAM" id="MobiDB-lite"/>
    </source>
</evidence>
<dbReference type="AlphaFoldDB" id="A0A0B0MQ55"/>
<sequence length="20" mass="2455">MFSPQRLRSKHLRKMVLAKK</sequence>
<evidence type="ECO:0000313" key="2">
    <source>
        <dbReference type="EMBL" id="KHG02865.1"/>
    </source>
</evidence>
<name>A0A0B0MQ55_GOSAR</name>